<proteinExistence type="predicted"/>
<evidence type="ECO:0000256" key="2">
    <source>
        <dbReference type="ARBA" id="ARBA00022448"/>
    </source>
</evidence>
<evidence type="ECO:0000313" key="10">
    <source>
        <dbReference type="EMBL" id="RNL80368.1"/>
    </source>
</evidence>
<dbReference type="Pfam" id="PF07690">
    <property type="entry name" value="MFS_1"/>
    <property type="match status" value="1"/>
</dbReference>
<evidence type="ECO:0000256" key="7">
    <source>
        <dbReference type="SAM" id="MobiDB-lite"/>
    </source>
</evidence>
<dbReference type="Gene3D" id="1.20.1250.20">
    <property type="entry name" value="MFS general substrate transporter like domains"/>
    <property type="match status" value="1"/>
</dbReference>
<dbReference type="PROSITE" id="PS50850">
    <property type="entry name" value="MFS"/>
    <property type="match status" value="1"/>
</dbReference>
<keyword evidence="11" id="KW-1185">Reference proteome</keyword>
<organism evidence="10 11">
    <name type="scientific">Nocardioides marmorisolisilvae</name>
    <dbReference type="NCBI Taxonomy" id="1542737"/>
    <lineage>
        <taxon>Bacteria</taxon>
        <taxon>Bacillati</taxon>
        <taxon>Actinomycetota</taxon>
        <taxon>Actinomycetes</taxon>
        <taxon>Propionibacteriales</taxon>
        <taxon>Nocardioidaceae</taxon>
        <taxon>Nocardioides</taxon>
    </lineage>
</organism>
<comment type="subcellular location">
    <subcellularLocation>
        <location evidence="1">Cell membrane</location>
        <topology evidence="1">Multi-pass membrane protein</topology>
    </subcellularLocation>
</comment>
<dbReference type="Proteomes" id="UP000277094">
    <property type="component" value="Unassembled WGS sequence"/>
</dbReference>
<keyword evidence="5 8" id="KW-1133">Transmembrane helix</keyword>
<dbReference type="InterPro" id="IPR036259">
    <property type="entry name" value="MFS_trans_sf"/>
</dbReference>
<feature type="transmembrane region" description="Helical" evidence="8">
    <location>
        <begin position="319"/>
        <end position="344"/>
    </location>
</feature>
<keyword evidence="6 8" id="KW-0472">Membrane</keyword>
<evidence type="ECO:0000313" key="11">
    <source>
        <dbReference type="Proteomes" id="UP000277094"/>
    </source>
</evidence>
<dbReference type="PANTHER" id="PTHR23517:SF2">
    <property type="entry name" value="MULTIDRUG RESISTANCE PROTEIN MDTH"/>
    <property type="match status" value="1"/>
</dbReference>
<evidence type="ECO:0000256" key="3">
    <source>
        <dbReference type="ARBA" id="ARBA00022475"/>
    </source>
</evidence>
<dbReference type="PANTHER" id="PTHR23517">
    <property type="entry name" value="RESISTANCE PROTEIN MDTM, PUTATIVE-RELATED-RELATED"/>
    <property type="match status" value="1"/>
</dbReference>
<dbReference type="AlphaFoldDB" id="A0A3N0DXM6"/>
<dbReference type="GO" id="GO:0022857">
    <property type="term" value="F:transmembrane transporter activity"/>
    <property type="evidence" value="ECO:0007669"/>
    <property type="project" value="InterPro"/>
</dbReference>
<dbReference type="InterPro" id="IPR050171">
    <property type="entry name" value="MFS_Transporters"/>
</dbReference>
<feature type="region of interest" description="Disordered" evidence="7">
    <location>
        <begin position="426"/>
        <end position="459"/>
    </location>
</feature>
<gene>
    <name evidence="10" type="ORF">EFL95_08200</name>
</gene>
<keyword evidence="2" id="KW-0813">Transport</keyword>
<evidence type="ECO:0000256" key="5">
    <source>
        <dbReference type="ARBA" id="ARBA00022989"/>
    </source>
</evidence>
<comment type="caution">
    <text evidence="10">The sequence shown here is derived from an EMBL/GenBank/DDBJ whole genome shotgun (WGS) entry which is preliminary data.</text>
</comment>
<feature type="transmembrane region" description="Helical" evidence="8">
    <location>
        <begin position="228"/>
        <end position="252"/>
    </location>
</feature>
<name>A0A3N0DXM6_9ACTN</name>
<feature type="transmembrane region" description="Helical" evidence="8">
    <location>
        <begin position="295"/>
        <end position="313"/>
    </location>
</feature>
<accession>A0A3N0DXM6</accession>
<feature type="transmembrane region" description="Helical" evidence="8">
    <location>
        <begin position="59"/>
        <end position="77"/>
    </location>
</feature>
<dbReference type="SUPFAM" id="SSF103473">
    <property type="entry name" value="MFS general substrate transporter"/>
    <property type="match status" value="1"/>
</dbReference>
<evidence type="ECO:0000259" key="9">
    <source>
        <dbReference type="PROSITE" id="PS50850"/>
    </source>
</evidence>
<evidence type="ECO:0000256" key="6">
    <source>
        <dbReference type="ARBA" id="ARBA00023136"/>
    </source>
</evidence>
<dbReference type="EMBL" id="RJSG01000002">
    <property type="protein sequence ID" value="RNL80368.1"/>
    <property type="molecule type" value="Genomic_DNA"/>
</dbReference>
<evidence type="ECO:0000256" key="8">
    <source>
        <dbReference type="SAM" id="Phobius"/>
    </source>
</evidence>
<dbReference type="InterPro" id="IPR020846">
    <property type="entry name" value="MFS_dom"/>
</dbReference>
<dbReference type="InterPro" id="IPR011701">
    <property type="entry name" value="MFS"/>
</dbReference>
<feature type="transmembrane region" description="Helical" evidence="8">
    <location>
        <begin position="391"/>
        <end position="410"/>
    </location>
</feature>
<feature type="transmembrane region" description="Helical" evidence="8">
    <location>
        <begin position="149"/>
        <end position="172"/>
    </location>
</feature>
<keyword evidence="4 8" id="KW-0812">Transmembrane</keyword>
<sequence>MTTSVSEPRPGFFRRLIPPTPMSRRLAVQSMLFSTGEGAFNTGSAVFLTQVVGMSASRVGLAITITSVAEFLFAYPAGRVVDRFGPKRVWALTTWGRAAAFVALPFVGSFSEYLLVGLLFALTGSAGHSSFQAYVLDALPTKERIETQAYLYSALNVGFTLGALIGGVSLAFDSLTVVRWTPLLAAALLTANGWWISRLPAAPHDLRVASGEVRERPVGPGPLSNPGWILASFFNGTLWTNQVLLNIVIPLWLVEATDAPHVLLAWLFGTNTVLCIFLPAYTSKGVRNLRDAMRYVWISTAFFVGSCLITMVTHSTTGFLTIFLVWLGHVTVTGAELFISGASWSFQAELMDPRRRGEYQGVADVSRTLGSMWAPALYTFLAMKWGSDGQGWLVIAAIVVAASAGLVPSVKIAERFAQRNFPELHEDEAAEGADVEPPVPAKVADPAEPITATDPAPSA</sequence>
<reference evidence="10 11" key="1">
    <citation type="submission" date="2018-11" db="EMBL/GenBank/DDBJ databases">
        <authorList>
            <person name="Li F."/>
        </authorList>
    </citation>
    <scope>NUCLEOTIDE SEQUENCE [LARGE SCALE GENOMIC DNA]</scope>
    <source>
        <strain evidence="10 11">KIS18-7</strain>
    </source>
</reference>
<evidence type="ECO:0000256" key="4">
    <source>
        <dbReference type="ARBA" id="ARBA00022692"/>
    </source>
</evidence>
<feature type="transmembrane region" description="Helical" evidence="8">
    <location>
        <begin position="178"/>
        <end position="197"/>
    </location>
</feature>
<dbReference type="OrthoDB" id="3865324at2"/>
<protein>
    <submittedName>
        <fullName evidence="10">MFS transporter</fullName>
    </submittedName>
</protein>
<evidence type="ECO:0000256" key="1">
    <source>
        <dbReference type="ARBA" id="ARBA00004651"/>
    </source>
</evidence>
<keyword evidence="3" id="KW-1003">Cell membrane</keyword>
<dbReference type="RefSeq" id="WP_123234865.1">
    <property type="nucleotide sequence ID" value="NZ_RJSG01000002.1"/>
</dbReference>
<feature type="transmembrane region" description="Helical" evidence="8">
    <location>
        <begin position="264"/>
        <end position="283"/>
    </location>
</feature>
<dbReference type="GO" id="GO:0005886">
    <property type="term" value="C:plasma membrane"/>
    <property type="evidence" value="ECO:0007669"/>
    <property type="project" value="UniProtKB-SubCell"/>
</dbReference>
<feature type="domain" description="Major facilitator superfamily (MFS) profile" evidence="9">
    <location>
        <begin position="22"/>
        <end position="414"/>
    </location>
</feature>